<protein>
    <recommendedName>
        <fullName evidence="4">Immunoglobulin V-set domain-containing protein</fullName>
    </recommendedName>
</protein>
<feature type="chain" id="PRO_5034488323" description="Immunoglobulin V-set domain-containing protein" evidence="1">
    <location>
        <begin position="18"/>
        <end position="138"/>
    </location>
</feature>
<dbReference type="AlphaFoldDB" id="A0A8C3JL99"/>
<evidence type="ECO:0008006" key="4">
    <source>
        <dbReference type="Google" id="ProtNLM"/>
    </source>
</evidence>
<keyword evidence="1" id="KW-0732">Signal</keyword>
<evidence type="ECO:0000313" key="2">
    <source>
        <dbReference type="Ensembl" id="ENSCPGP00000009904.1"/>
    </source>
</evidence>
<organism evidence="2 3">
    <name type="scientific">Calidris pygmaea</name>
    <name type="common">Spoon-billed sandpiper</name>
    <dbReference type="NCBI Taxonomy" id="425635"/>
    <lineage>
        <taxon>Eukaryota</taxon>
        <taxon>Metazoa</taxon>
        <taxon>Chordata</taxon>
        <taxon>Craniata</taxon>
        <taxon>Vertebrata</taxon>
        <taxon>Euteleostomi</taxon>
        <taxon>Archelosauria</taxon>
        <taxon>Archosauria</taxon>
        <taxon>Dinosauria</taxon>
        <taxon>Saurischia</taxon>
        <taxon>Theropoda</taxon>
        <taxon>Coelurosauria</taxon>
        <taxon>Aves</taxon>
        <taxon>Neognathae</taxon>
        <taxon>Neoaves</taxon>
        <taxon>Charadriiformes</taxon>
        <taxon>Scolopacidae</taxon>
        <taxon>Calidris</taxon>
    </lineage>
</organism>
<feature type="signal peptide" evidence="1">
    <location>
        <begin position="1"/>
        <end position="17"/>
    </location>
</feature>
<evidence type="ECO:0000313" key="3">
    <source>
        <dbReference type="Proteomes" id="UP000694419"/>
    </source>
</evidence>
<accession>A0A8C3JL99</accession>
<reference evidence="2" key="2">
    <citation type="submission" date="2025-09" db="UniProtKB">
        <authorList>
            <consortium name="Ensembl"/>
        </authorList>
    </citation>
    <scope>IDENTIFICATION</scope>
</reference>
<dbReference type="SUPFAM" id="SSF48726">
    <property type="entry name" value="Immunoglobulin"/>
    <property type="match status" value="1"/>
</dbReference>
<dbReference type="InterPro" id="IPR013783">
    <property type="entry name" value="Ig-like_fold"/>
</dbReference>
<sequence length="138" mass="15332">CFFFLLCFSLREPGCWLSYRTYTVVREGDSVTLNCSQKGSTFTAMYWYKLPTGKDATLQLVCSTFGLAESSEKSLPSSGEVLEETSLSAHMVLLCLWSLPQVHCSLHIPQRLTPAGPNAALGWACFTWPWWRGLGPAS</sequence>
<evidence type="ECO:0000256" key="1">
    <source>
        <dbReference type="SAM" id="SignalP"/>
    </source>
</evidence>
<keyword evidence="3" id="KW-1185">Reference proteome</keyword>
<proteinExistence type="predicted"/>
<name>A0A8C3JL99_9CHAR</name>
<dbReference type="Ensembl" id="ENSCPGT00000010868.1">
    <property type="protein sequence ID" value="ENSCPGP00000009904.1"/>
    <property type="gene ID" value="ENSCPGG00000007060.1"/>
</dbReference>
<reference evidence="2" key="1">
    <citation type="submission" date="2025-08" db="UniProtKB">
        <authorList>
            <consortium name="Ensembl"/>
        </authorList>
    </citation>
    <scope>IDENTIFICATION</scope>
</reference>
<dbReference type="Proteomes" id="UP000694419">
    <property type="component" value="Unplaced"/>
</dbReference>
<dbReference type="Gene3D" id="2.60.40.10">
    <property type="entry name" value="Immunoglobulins"/>
    <property type="match status" value="1"/>
</dbReference>
<dbReference type="InterPro" id="IPR036179">
    <property type="entry name" value="Ig-like_dom_sf"/>
</dbReference>